<feature type="signal peptide" evidence="2">
    <location>
        <begin position="1"/>
        <end position="25"/>
    </location>
</feature>
<dbReference type="Proteomes" id="UP000748756">
    <property type="component" value="Unassembled WGS sequence"/>
</dbReference>
<keyword evidence="4" id="KW-1185">Reference proteome</keyword>
<reference evidence="3" key="1">
    <citation type="journal article" date="2020" name="Fungal Divers.">
        <title>Resolving the Mortierellaceae phylogeny through synthesis of multi-gene phylogenetics and phylogenomics.</title>
        <authorList>
            <person name="Vandepol N."/>
            <person name="Liber J."/>
            <person name="Desiro A."/>
            <person name="Na H."/>
            <person name="Kennedy M."/>
            <person name="Barry K."/>
            <person name="Grigoriev I.V."/>
            <person name="Miller A.N."/>
            <person name="O'Donnell K."/>
            <person name="Stajich J.E."/>
            <person name="Bonito G."/>
        </authorList>
    </citation>
    <scope>NUCLEOTIDE SEQUENCE</scope>
    <source>
        <strain evidence="3">NRRL 6426</strain>
    </source>
</reference>
<feature type="compositionally biased region" description="Low complexity" evidence="1">
    <location>
        <begin position="99"/>
        <end position="116"/>
    </location>
</feature>
<organism evidence="3 4">
    <name type="scientific">Linnemannia schmuckeri</name>
    <dbReference type="NCBI Taxonomy" id="64567"/>
    <lineage>
        <taxon>Eukaryota</taxon>
        <taxon>Fungi</taxon>
        <taxon>Fungi incertae sedis</taxon>
        <taxon>Mucoromycota</taxon>
        <taxon>Mortierellomycotina</taxon>
        <taxon>Mortierellomycetes</taxon>
        <taxon>Mortierellales</taxon>
        <taxon>Mortierellaceae</taxon>
        <taxon>Linnemannia</taxon>
    </lineage>
</organism>
<dbReference type="EMBL" id="JAAAUQ010000302">
    <property type="protein sequence ID" value="KAF9151682.1"/>
    <property type="molecule type" value="Genomic_DNA"/>
</dbReference>
<accession>A0A9P5S2K0</accession>
<gene>
    <name evidence="3" type="ORF">BG015_006361</name>
</gene>
<evidence type="ECO:0000313" key="4">
    <source>
        <dbReference type="Proteomes" id="UP000748756"/>
    </source>
</evidence>
<evidence type="ECO:0000313" key="3">
    <source>
        <dbReference type="EMBL" id="KAF9151682.1"/>
    </source>
</evidence>
<feature type="chain" id="PRO_5040295391" evidence="2">
    <location>
        <begin position="26"/>
        <end position="186"/>
    </location>
</feature>
<keyword evidence="2" id="KW-0732">Signal</keyword>
<feature type="region of interest" description="Disordered" evidence="1">
    <location>
        <begin position="99"/>
        <end position="131"/>
    </location>
</feature>
<name>A0A9P5S2K0_9FUNG</name>
<evidence type="ECO:0000256" key="2">
    <source>
        <dbReference type="SAM" id="SignalP"/>
    </source>
</evidence>
<dbReference type="OrthoDB" id="2434883at2759"/>
<dbReference type="AlphaFoldDB" id="A0A9P5S2K0"/>
<proteinExistence type="predicted"/>
<sequence length="186" mass="18676">MPAAKSSMIMAFLALFVCLSSTVMAAELIDPGNPFNCTTFQTNCKALGVEVYGNGKNATFSGANALCNVTNVSNAKPLCGINVVCTATFLVQVAAPAPGTPSSSSSSAFVAPTATANGTSPTPTPKPATGGSNGVYTIASADLTPQILAKYNQDHCPKSAANAKMATSVVAMVAVASIVSFMSALL</sequence>
<protein>
    <submittedName>
        <fullName evidence="3">Uncharacterized protein</fullName>
    </submittedName>
</protein>
<evidence type="ECO:0000256" key="1">
    <source>
        <dbReference type="SAM" id="MobiDB-lite"/>
    </source>
</evidence>
<comment type="caution">
    <text evidence="3">The sequence shown here is derived from an EMBL/GenBank/DDBJ whole genome shotgun (WGS) entry which is preliminary data.</text>
</comment>